<evidence type="ECO:0000313" key="3">
    <source>
        <dbReference type="Proteomes" id="UP001319060"/>
    </source>
</evidence>
<dbReference type="EMBL" id="JAFHKS010000044">
    <property type="protein sequence ID" value="MBN3547208.1"/>
    <property type="molecule type" value="Genomic_DNA"/>
</dbReference>
<dbReference type="InterPro" id="IPR036237">
    <property type="entry name" value="Xyl_isomerase-like_sf"/>
</dbReference>
<dbReference type="GO" id="GO:0016853">
    <property type="term" value="F:isomerase activity"/>
    <property type="evidence" value="ECO:0007669"/>
    <property type="project" value="UniProtKB-KW"/>
</dbReference>
<dbReference type="Proteomes" id="UP001319060">
    <property type="component" value="Unassembled WGS sequence"/>
</dbReference>
<keyword evidence="3" id="KW-1185">Reference proteome</keyword>
<dbReference type="Gene3D" id="3.20.20.150">
    <property type="entry name" value="Divalent-metal-dependent TIM barrel enzymes"/>
    <property type="match status" value="1"/>
</dbReference>
<reference evidence="2 3" key="1">
    <citation type="submission" date="2021-01" db="EMBL/GenBank/DDBJ databases">
        <title>Genome Sequencing of Type Strains.</title>
        <authorList>
            <person name="Lemaire J.F."/>
            <person name="Inderbitzin P."/>
            <person name="Collins S.B."/>
            <person name="Wespe N."/>
            <person name="Knight-Connoni V."/>
        </authorList>
    </citation>
    <scope>NUCLEOTIDE SEQUENCE [LARGE SCALE GENOMIC DNA]</scope>
    <source>
        <strain evidence="2 3">DSM 14730</strain>
    </source>
</reference>
<accession>A0ABS2ZG86</accession>
<organism evidence="2 3">
    <name type="scientific">Fictibacillus barbaricus</name>
    <dbReference type="NCBI Taxonomy" id="182136"/>
    <lineage>
        <taxon>Bacteria</taxon>
        <taxon>Bacillati</taxon>
        <taxon>Bacillota</taxon>
        <taxon>Bacilli</taxon>
        <taxon>Bacillales</taxon>
        <taxon>Fictibacillaceae</taxon>
        <taxon>Fictibacillus</taxon>
    </lineage>
</organism>
<dbReference type="RefSeq" id="WP_188401467.1">
    <property type="nucleotide sequence ID" value="NZ_BMCE01000001.1"/>
</dbReference>
<gene>
    <name evidence="2" type="ORF">JYA64_18005</name>
</gene>
<dbReference type="Pfam" id="PF01261">
    <property type="entry name" value="AP_endonuc_2"/>
    <property type="match status" value="1"/>
</dbReference>
<evidence type="ECO:0000313" key="2">
    <source>
        <dbReference type="EMBL" id="MBN3547208.1"/>
    </source>
</evidence>
<name>A0ABS2ZG86_9BACL</name>
<protein>
    <submittedName>
        <fullName evidence="2">Sugar phosphate isomerase/epimerase</fullName>
    </submittedName>
</protein>
<comment type="caution">
    <text evidence="2">The sequence shown here is derived from an EMBL/GenBank/DDBJ whole genome shotgun (WGS) entry which is preliminary data.</text>
</comment>
<proteinExistence type="predicted"/>
<dbReference type="SUPFAM" id="SSF51658">
    <property type="entry name" value="Xylose isomerase-like"/>
    <property type="match status" value="1"/>
</dbReference>
<evidence type="ECO:0000259" key="1">
    <source>
        <dbReference type="Pfam" id="PF01261"/>
    </source>
</evidence>
<dbReference type="InterPro" id="IPR013022">
    <property type="entry name" value="Xyl_isomerase-like_TIM-brl"/>
</dbReference>
<keyword evidence="2" id="KW-0413">Isomerase</keyword>
<sequence>MKNVKCSLAIEQIEDRLRYEPNIVELQLFEEDIRNPNRIIQTIQLFQERKVKVYLHHPMKVNRKFLDILSKDPEVFEFYRSSCSIIYDICESEDILCVVHPHYEKCVSGMADTFNENYIIEKSIELKNAIQEIRNHKVDRFLWENAPTGIFSSLNPYWLTNIVEPIQLPLCYDISHAFMSFRGDNDKLENEIISTYPFTHHYHVVDSKGTEIHDALSLGLGNIDWLRFKKYILNRDFIFEVDLPNYNDCTPMVESAAYFYSL</sequence>
<feature type="domain" description="Xylose isomerase-like TIM barrel" evidence="1">
    <location>
        <begin position="39"/>
        <end position="246"/>
    </location>
</feature>